<proteinExistence type="predicted"/>
<dbReference type="Proteomes" id="UP001281761">
    <property type="component" value="Unassembled WGS sequence"/>
</dbReference>
<accession>A0ABQ9WLE7</accession>
<keyword evidence="2" id="KW-1185">Reference proteome</keyword>
<gene>
    <name evidence="1" type="ORF">BLNAU_24815</name>
</gene>
<evidence type="ECO:0000313" key="2">
    <source>
        <dbReference type="Proteomes" id="UP001281761"/>
    </source>
</evidence>
<comment type="caution">
    <text evidence="1">The sequence shown here is derived from an EMBL/GenBank/DDBJ whole genome shotgun (WGS) entry which is preliminary data.</text>
</comment>
<organism evidence="1 2">
    <name type="scientific">Blattamonas nauphoetae</name>
    <dbReference type="NCBI Taxonomy" id="2049346"/>
    <lineage>
        <taxon>Eukaryota</taxon>
        <taxon>Metamonada</taxon>
        <taxon>Preaxostyla</taxon>
        <taxon>Oxymonadida</taxon>
        <taxon>Blattamonas</taxon>
    </lineage>
</organism>
<evidence type="ECO:0000313" key="1">
    <source>
        <dbReference type="EMBL" id="KAK2940279.1"/>
    </source>
</evidence>
<protein>
    <submittedName>
        <fullName evidence="1">Uncharacterized protein</fullName>
    </submittedName>
</protein>
<reference evidence="1 2" key="1">
    <citation type="journal article" date="2022" name="bioRxiv">
        <title>Genomics of Preaxostyla Flagellates Illuminates Evolutionary Transitions and the Path Towards Mitochondrial Loss.</title>
        <authorList>
            <person name="Novak L.V.F."/>
            <person name="Treitli S.C."/>
            <person name="Pyrih J."/>
            <person name="Halakuc P."/>
            <person name="Pipaliya S.V."/>
            <person name="Vacek V."/>
            <person name="Brzon O."/>
            <person name="Soukal P."/>
            <person name="Eme L."/>
            <person name="Dacks J.B."/>
            <person name="Karnkowska A."/>
            <person name="Elias M."/>
            <person name="Hampl V."/>
        </authorList>
    </citation>
    <scope>NUCLEOTIDE SEQUENCE [LARGE SCALE GENOMIC DNA]</scope>
    <source>
        <strain evidence="1">NAU3</strain>
        <tissue evidence="1">Gut</tissue>
    </source>
</reference>
<sequence>MGHTSACSENPPIGHPHHLHRQLCFSQSPQRTTISTSIPLESLHLHFPLIPSCLLLSNGKINQFSCSRWHHLQCVLVLRITAHKSIRYNHSDTCLDQHIQRNHLDLHRDPTQRTLG</sequence>
<dbReference type="EMBL" id="JARBJD010000700">
    <property type="protein sequence ID" value="KAK2940279.1"/>
    <property type="molecule type" value="Genomic_DNA"/>
</dbReference>
<name>A0ABQ9WLE7_9EUKA</name>